<reference evidence="5" key="1">
    <citation type="submission" date="2022-12" db="EMBL/GenBank/DDBJ databases">
        <authorList>
            <person name="Petersen C."/>
        </authorList>
    </citation>
    <scope>NUCLEOTIDE SEQUENCE</scope>
    <source>
        <strain evidence="5">IBT 16125</strain>
    </source>
</reference>
<dbReference type="EMBL" id="JAPVEA010000001">
    <property type="protein sequence ID" value="KAJ5464598.1"/>
    <property type="molecule type" value="Genomic_DNA"/>
</dbReference>
<dbReference type="AlphaFoldDB" id="A0AAD6CFV3"/>
<organism evidence="5 6">
    <name type="scientific">Penicillium daleae</name>
    <dbReference type="NCBI Taxonomy" id="63821"/>
    <lineage>
        <taxon>Eukaryota</taxon>
        <taxon>Fungi</taxon>
        <taxon>Dikarya</taxon>
        <taxon>Ascomycota</taxon>
        <taxon>Pezizomycotina</taxon>
        <taxon>Eurotiomycetes</taxon>
        <taxon>Eurotiomycetidae</taxon>
        <taxon>Eurotiales</taxon>
        <taxon>Aspergillaceae</taxon>
        <taxon>Penicillium</taxon>
    </lineage>
</organism>
<dbReference type="Pfam" id="PF08241">
    <property type="entry name" value="Methyltransf_11"/>
    <property type="match status" value="1"/>
</dbReference>
<accession>A0AAD6CFV3</accession>
<dbReference type="CDD" id="cd02440">
    <property type="entry name" value="AdoMet_MTases"/>
    <property type="match status" value="1"/>
</dbReference>
<dbReference type="PANTHER" id="PTHR45277">
    <property type="entry name" value="EXPRESSED PROTEIN"/>
    <property type="match status" value="1"/>
</dbReference>
<keyword evidence="6" id="KW-1185">Reference proteome</keyword>
<dbReference type="SUPFAM" id="SSF53335">
    <property type="entry name" value="S-adenosyl-L-methionine-dependent methyltransferases"/>
    <property type="match status" value="1"/>
</dbReference>
<evidence type="ECO:0000313" key="6">
    <source>
        <dbReference type="Proteomes" id="UP001213681"/>
    </source>
</evidence>
<gene>
    <name evidence="5" type="ORF">N7458_000284</name>
</gene>
<keyword evidence="2" id="KW-0808">Transferase</keyword>
<dbReference type="GO" id="GO:0008757">
    <property type="term" value="F:S-adenosylmethionine-dependent methyltransferase activity"/>
    <property type="evidence" value="ECO:0007669"/>
    <property type="project" value="InterPro"/>
</dbReference>
<reference evidence="5" key="2">
    <citation type="journal article" date="2023" name="IMA Fungus">
        <title>Comparative genomic study of the Penicillium genus elucidates a diverse pangenome and 15 lateral gene transfer events.</title>
        <authorList>
            <person name="Petersen C."/>
            <person name="Sorensen T."/>
            <person name="Nielsen M.R."/>
            <person name="Sondergaard T.E."/>
            <person name="Sorensen J.L."/>
            <person name="Fitzpatrick D.A."/>
            <person name="Frisvad J.C."/>
            <person name="Nielsen K.L."/>
        </authorList>
    </citation>
    <scope>NUCLEOTIDE SEQUENCE</scope>
    <source>
        <strain evidence="5">IBT 16125</strain>
    </source>
</reference>
<dbReference type="GO" id="GO:0032259">
    <property type="term" value="P:methylation"/>
    <property type="evidence" value="ECO:0007669"/>
    <property type="project" value="UniProtKB-KW"/>
</dbReference>
<comment type="caution">
    <text evidence="5">The sequence shown here is derived from an EMBL/GenBank/DDBJ whole genome shotgun (WGS) entry which is preliminary data.</text>
</comment>
<dbReference type="Gene3D" id="3.40.50.150">
    <property type="entry name" value="Vaccinia Virus protein VP39"/>
    <property type="match status" value="1"/>
</dbReference>
<feature type="domain" description="Methyltransferase type 11" evidence="4">
    <location>
        <begin position="74"/>
        <end position="191"/>
    </location>
</feature>
<dbReference type="InterPro" id="IPR029063">
    <property type="entry name" value="SAM-dependent_MTases_sf"/>
</dbReference>
<protein>
    <recommendedName>
        <fullName evidence="4">Methyltransferase type 11 domain-containing protein</fullName>
    </recommendedName>
</protein>
<dbReference type="PANTHER" id="PTHR45277:SF1">
    <property type="entry name" value="EXPRESSED PROTEIN"/>
    <property type="match status" value="1"/>
</dbReference>
<dbReference type="GeneID" id="81593921"/>
<name>A0AAD6CFV3_9EURO</name>
<sequence>MYSTVQPENHVIQLKLTNGIPPSKPSYGIDSPMGLCLSSILAPLYLYASLKGKFDAWDKLLAELPADVFELPALDVGCGRGMVLLKIAKYKGDAVSAGAGKTIYPVYGVDLFIKADQSGNSPKATYNNAASLGLLDQIVLHTADFTQLPFADDTMGLVTASLSIHNVAKESREKAIMEAARVLRPGGLLVVLELSGYANQYCRILKSLGWEKVGFQLAGRQVMFGAWPCQILRATKPTRTMNYCDMAT</sequence>
<evidence type="ECO:0000256" key="3">
    <source>
        <dbReference type="ARBA" id="ARBA00022691"/>
    </source>
</evidence>
<evidence type="ECO:0000259" key="4">
    <source>
        <dbReference type="Pfam" id="PF08241"/>
    </source>
</evidence>
<evidence type="ECO:0000313" key="5">
    <source>
        <dbReference type="EMBL" id="KAJ5464598.1"/>
    </source>
</evidence>
<dbReference type="Proteomes" id="UP001213681">
    <property type="component" value="Unassembled WGS sequence"/>
</dbReference>
<proteinExistence type="predicted"/>
<dbReference type="RefSeq" id="XP_056771445.1">
    <property type="nucleotide sequence ID" value="XM_056903678.1"/>
</dbReference>
<dbReference type="PROSITE" id="PS01184">
    <property type="entry name" value="UBIE_2"/>
    <property type="match status" value="1"/>
</dbReference>
<dbReference type="InterPro" id="IPR013216">
    <property type="entry name" value="Methyltransf_11"/>
</dbReference>
<dbReference type="InterPro" id="IPR023576">
    <property type="entry name" value="UbiE/COQ5_MeTrFase_CS"/>
</dbReference>
<evidence type="ECO:0000256" key="1">
    <source>
        <dbReference type="ARBA" id="ARBA00022603"/>
    </source>
</evidence>
<keyword evidence="1" id="KW-0489">Methyltransferase</keyword>
<evidence type="ECO:0000256" key="2">
    <source>
        <dbReference type="ARBA" id="ARBA00022679"/>
    </source>
</evidence>
<keyword evidence="3" id="KW-0949">S-adenosyl-L-methionine</keyword>